<sequence length="184" mass="20367">MAIDLNGVLLAAQQRACTHYDERPEYTDITLLVIHNISLPAGQFGTPFVDDLFMGCIDCNAHTSFGDLKGLRVSAHCFIKRTGEVVQYVPFNKRAWHAGVSEFEGQTACNNYSIGIELEGTDTTAYTSAQYASLCDLSKSIMQRYPKITPSRIVGHCDIAPGRKTDPGLSFNWPLFLNMLEQPS</sequence>
<dbReference type="SUPFAM" id="SSF55846">
    <property type="entry name" value="N-acetylmuramoyl-L-alanine amidase-like"/>
    <property type="match status" value="1"/>
</dbReference>
<evidence type="ECO:0000256" key="8">
    <source>
        <dbReference type="ARBA" id="ARBA00022801"/>
    </source>
</evidence>
<dbReference type="CDD" id="cd06583">
    <property type="entry name" value="PGRP"/>
    <property type="match status" value="1"/>
</dbReference>
<comment type="catalytic activity">
    <reaction evidence="1">
        <text>Hydrolyzes the link between N-acetylmuramoyl residues and L-amino acid residues in certain cell-wall glycopeptides.</text>
        <dbReference type="EC" id="3.5.1.28"/>
    </reaction>
</comment>
<keyword evidence="10" id="KW-0961">Cell wall biogenesis/degradation</keyword>
<evidence type="ECO:0000256" key="11">
    <source>
        <dbReference type="ARBA" id="ARBA00039257"/>
    </source>
</evidence>
<comment type="cofactor">
    <cofactor evidence="2">
        <name>Zn(2+)</name>
        <dbReference type="ChEBI" id="CHEBI:29105"/>
    </cofactor>
</comment>
<comment type="subcellular location">
    <subcellularLocation>
        <location evidence="3">Cytoplasm</location>
    </subcellularLocation>
</comment>
<dbReference type="SMART" id="SM00644">
    <property type="entry name" value="Ami_2"/>
    <property type="match status" value="1"/>
</dbReference>
<keyword evidence="9" id="KW-0862">Zinc</keyword>
<keyword evidence="7" id="KW-0479">Metal-binding</keyword>
<evidence type="ECO:0000313" key="14">
    <source>
        <dbReference type="EMBL" id="MDP2565126.1"/>
    </source>
</evidence>
<keyword evidence="6" id="KW-0963">Cytoplasm</keyword>
<protein>
    <recommendedName>
        <fullName evidence="11">1,6-anhydro-N-acetylmuramyl-L-alanine amidase AmpD</fullName>
        <ecNumber evidence="5">3.5.1.28</ecNumber>
    </recommendedName>
    <alternativeName>
        <fullName evidence="12">N-acetylmuramoyl-L-alanine amidase</fullName>
    </alternativeName>
</protein>
<proteinExistence type="inferred from homology"/>
<dbReference type="NCBIfam" id="NF008758">
    <property type="entry name" value="PRK11789.1"/>
    <property type="match status" value="1"/>
</dbReference>
<evidence type="ECO:0000256" key="6">
    <source>
        <dbReference type="ARBA" id="ARBA00022490"/>
    </source>
</evidence>
<reference evidence="14" key="1">
    <citation type="submission" date="2023-07" db="EMBL/GenBank/DDBJ databases">
        <title>Genome content predicts the carbon catabolic preferences of heterotrophic bacteria.</title>
        <authorList>
            <person name="Gralka M."/>
        </authorList>
    </citation>
    <scope>NUCLEOTIDE SEQUENCE</scope>
    <source>
        <strain evidence="14">4G09</strain>
    </source>
</reference>
<evidence type="ECO:0000259" key="13">
    <source>
        <dbReference type="SMART" id="SM00644"/>
    </source>
</evidence>
<evidence type="ECO:0000256" key="10">
    <source>
        <dbReference type="ARBA" id="ARBA00023316"/>
    </source>
</evidence>
<organism evidence="14 15">
    <name type="scientific">Pseudoalteromonas marina</name>
    <dbReference type="NCBI Taxonomy" id="267375"/>
    <lineage>
        <taxon>Bacteria</taxon>
        <taxon>Pseudomonadati</taxon>
        <taxon>Pseudomonadota</taxon>
        <taxon>Gammaproteobacteria</taxon>
        <taxon>Alteromonadales</taxon>
        <taxon>Pseudoalteromonadaceae</taxon>
        <taxon>Pseudoalteromonas</taxon>
    </lineage>
</organism>
<dbReference type="InterPro" id="IPR002502">
    <property type="entry name" value="Amidase_domain"/>
</dbReference>
<evidence type="ECO:0000256" key="5">
    <source>
        <dbReference type="ARBA" id="ARBA00011901"/>
    </source>
</evidence>
<evidence type="ECO:0000256" key="9">
    <source>
        <dbReference type="ARBA" id="ARBA00022833"/>
    </source>
</evidence>
<evidence type="ECO:0000256" key="4">
    <source>
        <dbReference type="ARBA" id="ARBA00007553"/>
    </source>
</evidence>
<dbReference type="PANTHER" id="PTHR30417:SF4">
    <property type="entry name" value="1,6-ANHYDRO-N-ACETYLMURAMYL-L-ALANINE AMIDASE AMPD"/>
    <property type="match status" value="1"/>
</dbReference>
<dbReference type="InterPro" id="IPR051206">
    <property type="entry name" value="NAMLAA_amidase_2"/>
</dbReference>
<evidence type="ECO:0000256" key="2">
    <source>
        <dbReference type="ARBA" id="ARBA00001947"/>
    </source>
</evidence>
<evidence type="ECO:0000256" key="12">
    <source>
        <dbReference type="ARBA" id="ARBA00042615"/>
    </source>
</evidence>
<comment type="caution">
    <text evidence="14">The sequence shown here is derived from an EMBL/GenBank/DDBJ whole genome shotgun (WGS) entry which is preliminary data.</text>
</comment>
<evidence type="ECO:0000313" key="15">
    <source>
        <dbReference type="Proteomes" id="UP001177212"/>
    </source>
</evidence>
<feature type="domain" description="N-acetylmuramoyl-L-alanine amidase" evidence="13">
    <location>
        <begin position="19"/>
        <end position="168"/>
    </location>
</feature>
<dbReference type="EMBL" id="JAUYVT010000009">
    <property type="protein sequence ID" value="MDP2565126.1"/>
    <property type="molecule type" value="Genomic_DNA"/>
</dbReference>
<gene>
    <name evidence="14" type="primary">ampD</name>
    <name evidence="14" type="ORF">Q8W34_10840</name>
</gene>
<dbReference type="RefSeq" id="WP_305472157.1">
    <property type="nucleotide sequence ID" value="NZ_JAUYVT010000009.1"/>
</dbReference>
<comment type="similarity">
    <text evidence="4">Belongs to the N-acetylmuramoyl-L-alanine amidase 2 family.</text>
</comment>
<dbReference type="EC" id="3.5.1.28" evidence="5"/>
<evidence type="ECO:0000256" key="7">
    <source>
        <dbReference type="ARBA" id="ARBA00022723"/>
    </source>
</evidence>
<dbReference type="PANTHER" id="PTHR30417">
    <property type="entry name" value="N-ACETYLMURAMOYL-L-ALANINE AMIDASE AMID"/>
    <property type="match status" value="1"/>
</dbReference>
<evidence type="ECO:0000256" key="3">
    <source>
        <dbReference type="ARBA" id="ARBA00004496"/>
    </source>
</evidence>
<dbReference type="GO" id="GO:0008745">
    <property type="term" value="F:N-acetylmuramoyl-L-alanine amidase activity"/>
    <property type="evidence" value="ECO:0007669"/>
    <property type="project" value="UniProtKB-EC"/>
</dbReference>
<accession>A0ABT9FEB0</accession>
<keyword evidence="15" id="KW-1185">Reference proteome</keyword>
<dbReference type="Gene3D" id="3.40.80.10">
    <property type="entry name" value="Peptidoglycan recognition protein-like"/>
    <property type="match status" value="1"/>
</dbReference>
<name>A0ABT9FEB0_9GAMM</name>
<dbReference type="InterPro" id="IPR036505">
    <property type="entry name" value="Amidase/PGRP_sf"/>
</dbReference>
<dbReference type="Proteomes" id="UP001177212">
    <property type="component" value="Unassembled WGS sequence"/>
</dbReference>
<keyword evidence="8 14" id="KW-0378">Hydrolase</keyword>
<dbReference type="Pfam" id="PF01510">
    <property type="entry name" value="Amidase_2"/>
    <property type="match status" value="1"/>
</dbReference>
<evidence type="ECO:0000256" key="1">
    <source>
        <dbReference type="ARBA" id="ARBA00001561"/>
    </source>
</evidence>